<dbReference type="InterPro" id="IPR046335">
    <property type="entry name" value="LacI/GalR-like_sensor"/>
</dbReference>
<name>A0ABS5U164_9CELL</name>
<dbReference type="RefSeq" id="WP_214351066.1">
    <property type="nucleotide sequence ID" value="NZ_JAHBOH010000001.1"/>
</dbReference>
<dbReference type="CDD" id="cd01392">
    <property type="entry name" value="HTH_LacI"/>
    <property type="match status" value="1"/>
</dbReference>
<dbReference type="Gene3D" id="1.10.260.40">
    <property type="entry name" value="lambda repressor-like DNA-binding domains"/>
    <property type="match status" value="1"/>
</dbReference>
<keyword evidence="3" id="KW-0804">Transcription</keyword>
<keyword evidence="2" id="KW-0238">DNA-binding</keyword>
<dbReference type="EMBL" id="JAHBOH010000001">
    <property type="protein sequence ID" value="MBT0995115.1"/>
    <property type="molecule type" value="Genomic_DNA"/>
</dbReference>
<dbReference type="InterPro" id="IPR000843">
    <property type="entry name" value="HTH_LacI"/>
</dbReference>
<evidence type="ECO:0000313" key="6">
    <source>
        <dbReference type="Proteomes" id="UP000722125"/>
    </source>
</evidence>
<reference evidence="5 6" key="1">
    <citation type="submission" date="2021-05" db="EMBL/GenBank/DDBJ databases">
        <title>Description of Cellulomonas sp. DKR-3 sp. nov.</title>
        <authorList>
            <person name="Dahal R.H."/>
            <person name="Chaudhary D.K."/>
        </authorList>
    </citation>
    <scope>NUCLEOTIDE SEQUENCE [LARGE SCALE GENOMIC DNA]</scope>
    <source>
        <strain evidence="5 6">DKR-3</strain>
    </source>
</reference>
<dbReference type="Proteomes" id="UP000722125">
    <property type="component" value="Unassembled WGS sequence"/>
</dbReference>
<protein>
    <submittedName>
        <fullName evidence="5">LacI family transcriptional regulator</fullName>
    </submittedName>
</protein>
<dbReference type="SUPFAM" id="SSF47413">
    <property type="entry name" value="lambda repressor-like DNA-binding domains"/>
    <property type="match status" value="1"/>
</dbReference>
<keyword evidence="1" id="KW-0805">Transcription regulation</keyword>
<evidence type="ECO:0000256" key="3">
    <source>
        <dbReference type="ARBA" id="ARBA00023163"/>
    </source>
</evidence>
<evidence type="ECO:0000313" key="5">
    <source>
        <dbReference type="EMBL" id="MBT0995115.1"/>
    </source>
</evidence>
<dbReference type="Pfam" id="PF00356">
    <property type="entry name" value="LacI"/>
    <property type="match status" value="1"/>
</dbReference>
<keyword evidence="6" id="KW-1185">Reference proteome</keyword>
<evidence type="ECO:0000256" key="1">
    <source>
        <dbReference type="ARBA" id="ARBA00023015"/>
    </source>
</evidence>
<dbReference type="InterPro" id="IPR028082">
    <property type="entry name" value="Peripla_BP_I"/>
</dbReference>
<accession>A0ABS5U164</accession>
<feature type="domain" description="HTH lacI-type" evidence="4">
    <location>
        <begin position="13"/>
        <end position="67"/>
    </location>
</feature>
<evidence type="ECO:0000256" key="2">
    <source>
        <dbReference type="ARBA" id="ARBA00023125"/>
    </source>
</evidence>
<dbReference type="PANTHER" id="PTHR30146:SF155">
    <property type="entry name" value="ALANINE RACEMASE"/>
    <property type="match status" value="1"/>
</dbReference>
<gene>
    <name evidence="5" type="ORF">KIN34_12570</name>
</gene>
<proteinExistence type="predicted"/>
<sequence length="346" mass="35220">MTTPAAPRAGRRPTISDVARAAGVSTAVVSYALNDRRGVSGATRERVLRVADELGWRPNPAARSMRAGAQAVGLAIVAGEALHGAPVLDVVASLQRALAPRGLSVDLRVVDDDVAAAELYTRWGAERRCEAVVVPNVRVDDRRLAAVAAAGLRAVVVGPPHITPELSAVEVDDADAYARVGRYLLDLGHTRVAAVTGPADWVRTAECEAGLRRALAAGGAELEAAATDGTAEGAAAAARRLLMAAAPPTALVLETDLMALAALDVARRTGLVLPWDLSVVAGADSVLCRLATPALSSLPALGAELGTALATAVLGALAAGPEDAPVRVPLQVAALAVRGSTAPHAR</sequence>
<dbReference type="InterPro" id="IPR010982">
    <property type="entry name" value="Lambda_DNA-bd_dom_sf"/>
</dbReference>
<dbReference type="PROSITE" id="PS50932">
    <property type="entry name" value="HTH_LACI_2"/>
    <property type="match status" value="1"/>
</dbReference>
<dbReference type="SMART" id="SM00354">
    <property type="entry name" value="HTH_LACI"/>
    <property type="match status" value="1"/>
</dbReference>
<organism evidence="5 6">
    <name type="scientific">Cellulomonas fulva</name>
    <dbReference type="NCBI Taxonomy" id="2835530"/>
    <lineage>
        <taxon>Bacteria</taxon>
        <taxon>Bacillati</taxon>
        <taxon>Actinomycetota</taxon>
        <taxon>Actinomycetes</taxon>
        <taxon>Micrococcales</taxon>
        <taxon>Cellulomonadaceae</taxon>
        <taxon>Cellulomonas</taxon>
    </lineage>
</organism>
<dbReference type="PANTHER" id="PTHR30146">
    <property type="entry name" value="LACI-RELATED TRANSCRIPTIONAL REPRESSOR"/>
    <property type="match status" value="1"/>
</dbReference>
<dbReference type="SUPFAM" id="SSF53822">
    <property type="entry name" value="Periplasmic binding protein-like I"/>
    <property type="match status" value="1"/>
</dbReference>
<dbReference type="Pfam" id="PF13377">
    <property type="entry name" value="Peripla_BP_3"/>
    <property type="match status" value="1"/>
</dbReference>
<evidence type="ECO:0000259" key="4">
    <source>
        <dbReference type="PROSITE" id="PS50932"/>
    </source>
</evidence>
<comment type="caution">
    <text evidence="5">The sequence shown here is derived from an EMBL/GenBank/DDBJ whole genome shotgun (WGS) entry which is preliminary data.</text>
</comment>
<dbReference type="Gene3D" id="3.40.50.2300">
    <property type="match status" value="2"/>
</dbReference>